<organism evidence="1 2">
    <name type="scientific">Cavenderia fasciculata</name>
    <name type="common">Slime mold</name>
    <name type="synonym">Dictyostelium fasciculatum</name>
    <dbReference type="NCBI Taxonomy" id="261658"/>
    <lineage>
        <taxon>Eukaryota</taxon>
        <taxon>Amoebozoa</taxon>
        <taxon>Evosea</taxon>
        <taxon>Eumycetozoa</taxon>
        <taxon>Dictyostelia</taxon>
        <taxon>Acytosteliales</taxon>
        <taxon>Cavenderiaceae</taxon>
        <taxon>Cavenderia</taxon>
    </lineage>
</organism>
<evidence type="ECO:0000313" key="2">
    <source>
        <dbReference type="Proteomes" id="UP000007797"/>
    </source>
</evidence>
<dbReference type="KEGG" id="dfa:DFA_04072"/>
<keyword evidence="2" id="KW-1185">Reference proteome</keyword>
<dbReference type="EMBL" id="GL883018">
    <property type="protein sequence ID" value="EGG18578.1"/>
    <property type="molecule type" value="Genomic_DNA"/>
</dbReference>
<dbReference type="Proteomes" id="UP000007797">
    <property type="component" value="Unassembled WGS sequence"/>
</dbReference>
<dbReference type="InterPro" id="IPR052050">
    <property type="entry name" value="SecEffector_AnkRepeat"/>
</dbReference>
<dbReference type="InterPro" id="IPR002110">
    <property type="entry name" value="Ankyrin_rpt"/>
</dbReference>
<sequence length="620" mass="71738">MVEIKNNKNRITFQTIIGVPYIRHVVFNSFTLIQSKSYDDQYDENLKYAKKGRDIIKLPHLGMISQYGMPWDFIKHYLPEKDKVLFKRRLYIISKYCSHPNATLDTLNHLLEWSPDYDPQNREEKYCQELAEKVAGAGHRDIMELLITRYPEINPNGAVDAAAVNGHLSTLELINNASCNVYTMDVVAKNGHLDVIKFLHENRSEGCTLNAMNDAASNGHLDIIKFLHFNRTEGCSTHAMIFASYKGDYDIVEWLHFNRSEGCSTTAMDNAARNGHFKILKFLHDHRTEGCTTEAMDNSASLEITQFLHNNRSEGCTHKAMDNAAARGRLDMVEWLHYNRTEGCTYKAMQEAIKYGHFDIIKFLYQNRTEGLFSRAFDDIALYKTPEETLEILTFVNENLNVECTSFYLIYAIQANRLDIVQYLHQHYPTSKIWKEISPIDLAADNNLFEIVKWLHYNRNDENSSHYAMDSAAMSNNLEMLEFLHFNRSDKCECSTSAMDNAASYGNMQMLEFLYKNRTEGCTSLAMDWAAAGSHLDVVKYLHTTMNQQQCTLLALQIPHHRRYPDYDVVHYILSNKLIPLQLIQTNAQSVFCLCSENEKYYEIIDLINHYYDNILIHLI</sequence>
<dbReference type="OrthoDB" id="60283at2759"/>
<dbReference type="PANTHER" id="PTHR46586:SF3">
    <property type="entry name" value="ANKYRIN REPEAT-CONTAINING PROTEIN"/>
    <property type="match status" value="1"/>
</dbReference>
<dbReference type="SUPFAM" id="SSF48403">
    <property type="entry name" value="Ankyrin repeat"/>
    <property type="match status" value="2"/>
</dbReference>
<protein>
    <recommendedName>
        <fullName evidence="3">Ankyrin repeat-containing protein</fullName>
    </recommendedName>
</protein>
<dbReference type="RefSeq" id="XP_004366482.1">
    <property type="nucleotide sequence ID" value="XM_004366425.1"/>
</dbReference>
<name>F4Q177_CACFS</name>
<evidence type="ECO:0008006" key="3">
    <source>
        <dbReference type="Google" id="ProtNLM"/>
    </source>
</evidence>
<dbReference type="Gene3D" id="1.25.40.20">
    <property type="entry name" value="Ankyrin repeat-containing domain"/>
    <property type="match status" value="2"/>
</dbReference>
<gene>
    <name evidence="1" type="ORF">DFA_04072</name>
</gene>
<dbReference type="Pfam" id="PF13637">
    <property type="entry name" value="Ank_4"/>
    <property type="match status" value="3"/>
</dbReference>
<dbReference type="AlphaFoldDB" id="F4Q177"/>
<proteinExistence type="predicted"/>
<dbReference type="PANTHER" id="PTHR46586">
    <property type="entry name" value="ANKYRIN REPEAT-CONTAINING PROTEIN"/>
    <property type="match status" value="1"/>
</dbReference>
<dbReference type="GeneID" id="14870490"/>
<evidence type="ECO:0000313" key="1">
    <source>
        <dbReference type="EMBL" id="EGG18578.1"/>
    </source>
</evidence>
<dbReference type="InterPro" id="IPR036770">
    <property type="entry name" value="Ankyrin_rpt-contain_sf"/>
</dbReference>
<reference evidence="2" key="1">
    <citation type="journal article" date="2011" name="Genome Res.">
        <title>Phylogeny-wide analysis of social amoeba genomes highlights ancient origins for complex intercellular communication.</title>
        <authorList>
            <person name="Heidel A.J."/>
            <person name="Lawal H.M."/>
            <person name="Felder M."/>
            <person name="Schilde C."/>
            <person name="Helps N.R."/>
            <person name="Tunggal B."/>
            <person name="Rivero F."/>
            <person name="John U."/>
            <person name="Schleicher M."/>
            <person name="Eichinger L."/>
            <person name="Platzer M."/>
            <person name="Noegel A.A."/>
            <person name="Schaap P."/>
            <person name="Gloeckner G."/>
        </authorList>
    </citation>
    <scope>NUCLEOTIDE SEQUENCE [LARGE SCALE GENOMIC DNA]</scope>
    <source>
        <strain evidence="2">SH3</strain>
    </source>
</reference>
<accession>F4Q177</accession>
<dbReference type="STRING" id="1054147.F4Q177"/>